<keyword evidence="2" id="KW-1185">Reference proteome</keyword>
<gene>
    <name evidence="1" type="ORF">DASC09_059840</name>
</gene>
<reference evidence="1 2" key="1">
    <citation type="journal article" date="2023" name="Elife">
        <title>Identification of key yeast species and microbe-microbe interactions impacting larval growth of Drosophila in the wild.</title>
        <authorList>
            <person name="Mure A."/>
            <person name="Sugiura Y."/>
            <person name="Maeda R."/>
            <person name="Honda K."/>
            <person name="Sakurai N."/>
            <person name="Takahashi Y."/>
            <person name="Watada M."/>
            <person name="Katoh T."/>
            <person name="Gotoh A."/>
            <person name="Gotoh Y."/>
            <person name="Taniguchi I."/>
            <person name="Nakamura K."/>
            <person name="Hayashi T."/>
            <person name="Katayama T."/>
            <person name="Uemura T."/>
            <person name="Hattori Y."/>
        </authorList>
    </citation>
    <scope>NUCLEOTIDE SEQUENCE [LARGE SCALE GENOMIC DNA]</scope>
    <source>
        <strain evidence="1 2">SC-9</strain>
    </source>
</reference>
<evidence type="ECO:0000313" key="2">
    <source>
        <dbReference type="Proteomes" id="UP001360560"/>
    </source>
</evidence>
<protein>
    <submittedName>
        <fullName evidence="1">Uncharacterized protein</fullName>
    </submittedName>
</protein>
<dbReference type="EMBL" id="BTFZ01000020">
    <property type="protein sequence ID" value="GMM38645.1"/>
    <property type="molecule type" value="Genomic_DNA"/>
</dbReference>
<sequence length="78" mass="9171">MVKFFINVPSNIKVLAAKVKNTQIHGNNFTVLGYSFRQKGQEFDYVHAFEEFDVDKIDSMSCYYHDSNTRITSLFRRI</sequence>
<evidence type="ECO:0000313" key="1">
    <source>
        <dbReference type="EMBL" id="GMM38645.1"/>
    </source>
</evidence>
<name>A0AAV5QWZ7_9ASCO</name>
<dbReference type="Proteomes" id="UP001360560">
    <property type="component" value="Unassembled WGS sequence"/>
</dbReference>
<organism evidence="1 2">
    <name type="scientific">Saccharomycopsis crataegensis</name>
    <dbReference type="NCBI Taxonomy" id="43959"/>
    <lineage>
        <taxon>Eukaryota</taxon>
        <taxon>Fungi</taxon>
        <taxon>Dikarya</taxon>
        <taxon>Ascomycota</taxon>
        <taxon>Saccharomycotina</taxon>
        <taxon>Saccharomycetes</taxon>
        <taxon>Saccharomycopsidaceae</taxon>
        <taxon>Saccharomycopsis</taxon>
    </lineage>
</organism>
<dbReference type="AlphaFoldDB" id="A0AAV5QWZ7"/>
<comment type="caution">
    <text evidence="1">The sequence shown here is derived from an EMBL/GenBank/DDBJ whole genome shotgun (WGS) entry which is preliminary data.</text>
</comment>
<proteinExistence type="predicted"/>
<accession>A0AAV5QWZ7</accession>
<dbReference type="RefSeq" id="XP_064855640.1">
    <property type="nucleotide sequence ID" value="XM_064999568.1"/>
</dbReference>
<dbReference type="GeneID" id="90076633"/>